<dbReference type="GO" id="GO:0016042">
    <property type="term" value="P:lipid catabolic process"/>
    <property type="evidence" value="ECO:0007669"/>
    <property type="project" value="UniProtKB-KW"/>
</dbReference>
<name>A0AAD2JGV8_9STRA</name>
<evidence type="ECO:0000313" key="17">
    <source>
        <dbReference type="Proteomes" id="UP001295423"/>
    </source>
</evidence>
<keyword evidence="4" id="KW-0597">Phosphoprotein</keyword>
<evidence type="ECO:0000256" key="7">
    <source>
        <dbReference type="ARBA" id="ARBA00022801"/>
    </source>
</evidence>
<keyword evidence="11" id="KW-0443">Lipid metabolism</keyword>
<evidence type="ECO:0000256" key="6">
    <source>
        <dbReference type="ARBA" id="ARBA00022723"/>
    </source>
</evidence>
<comment type="catalytic activity">
    <reaction evidence="13">
        <text>a 1,2-diacyl-sn-glycerol + H2O = a 2-acylglycerol + a fatty acid + H(+)</text>
        <dbReference type="Rhea" id="RHEA:33275"/>
        <dbReference type="ChEBI" id="CHEBI:15377"/>
        <dbReference type="ChEBI" id="CHEBI:15378"/>
        <dbReference type="ChEBI" id="CHEBI:17389"/>
        <dbReference type="ChEBI" id="CHEBI:17815"/>
        <dbReference type="ChEBI" id="CHEBI:28868"/>
        <dbReference type="EC" id="3.1.1.116"/>
    </reaction>
    <physiologicalReaction direction="left-to-right" evidence="13">
        <dbReference type="Rhea" id="RHEA:33276"/>
    </physiologicalReaction>
</comment>
<evidence type="ECO:0000256" key="3">
    <source>
        <dbReference type="ARBA" id="ARBA00022475"/>
    </source>
</evidence>
<evidence type="ECO:0000256" key="2">
    <source>
        <dbReference type="ARBA" id="ARBA00004651"/>
    </source>
</evidence>
<evidence type="ECO:0000256" key="12">
    <source>
        <dbReference type="ARBA" id="ARBA00023136"/>
    </source>
</evidence>
<evidence type="ECO:0000256" key="10">
    <source>
        <dbReference type="ARBA" id="ARBA00022989"/>
    </source>
</evidence>
<dbReference type="Gene3D" id="3.40.50.1820">
    <property type="entry name" value="alpha/beta hydrolase"/>
    <property type="match status" value="1"/>
</dbReference>
<keyword evidence="6" id="KW-0479">Metal-binding</keyword>
<evidence type="ECO:0000256" key="8">
    <source>
        <dbReference type="ARBA" id="ARBA00022837"/>
    </source>
</evidence>
<comment type="caution">
    <text evidence="16">The sequence shown here is derived from an EMBL/GenBank/DDBJ whole genome shotgun (WGS) entry which is preliminary data.</text>
</comment>
<dbReference type="InterPro" id="IPR002921">
    <property type="entry name" value="Fungal_lipase-type"/>
</dbReference>
<dbReference type="EC" id="3.1.1.116" evidence="14"/>
<dbReference type="SUPFAM" id="SSF53474">
    <property type="entry name" value="alpha/beta-Hydrolases"/>
    <property type="match status" value="1"/>
</dbReference>
<accession>A0AAD2JGV8</accession>
<proteinExistence type="predicted"/>
<sequence length="462" mass="51190">MAWGWGNGDDKEDASKEAGSMIDNAGSLIDVSAKMQVFLDNARNKFEDRYKDVKLRVTLPALIQLVIQAQAKTPSDTEFSRDKMYNTAGDVTEINAKELEGLDRSLNFAEWAYLTSTKELEKNLSSCGYSLLKHEKVDEAGNVGYFIAIDPETKTAVIGIKGTSSLSDMLTDCCAATSRQALDHSFIADDDSFKEISAHEGILFSSNALAKSLKPFVKDLFLPLDYRLCLYGHSLGAGAATLTGLLLRSQYPELIPNHRLEVMAFASPPVLDHKAASACSSFTTTIVNNSDVITRTSLNNVEVLLQILSKIQEKLVEAGMDPVDMQSTAAYLSKIREGKGGEMLMTAEEGFNVLDEAQKNVSVDDPDHLYVPGKVILLYRKWQDRKKRREDLEEMEQVAKGKGESFSEKEAVKDQPPLLVYYVRTDGIADPLRLIEIDDDMMKDHLIGSYHMVVDSLKMTST</sequence>
<evidence type="ECO:0000256" key="11">
    <source>
        <dbReference type="ARBA" id="ARBA00023098"/>
    </source>
</evidence>
<evidence type="ECO:0000256" key="13">
    <source>
        <dbReference type="ARBA" id="ARBA00024531"/>
    </source>
</evidence>
<keyword evidence="9" id="KW-0442">Lipid degradation</keyword>
<dbReference type="CDD" id="cd00519">
    <property type="entry name" value="Lipase_3"/>
    <property type="match status" value="1"/>
</dbReference>
<reference evidence="16" key="1">
    <citation type="submission" date="2023-08" db="EMBL/GenBank/DDBJ databases">
        <authorList>
            <person name="Audoor S."/>
            <person name="Bilcke G."/>
        </authorList>
    </citation>
    <scope>NUCLEOTIDE SEQUENCE</scope>
</reference>
<evidence type="ECO:0000259" key="15">
    <source>
        <dbReference type="Pfam" id="PF01764"/>
    </source>
</evidence>
<comment type="subcellular location">
    <subcellularLocation>
        <location evidence="2">Cell membrane</location>
        <topology evidence="2">Multi-pass membrane protein</topology>
    </subcellularLocation>
</comment>
<dbReference type="GO" id="GO:0005886">
    <property type="term" value="C:plasma membrane"/>
    <property type="evidence" value="ECO:0007669"/>
    <property type="project" value="UniProtKB-SubCell"/>
</dbReference>
<dbReference type="GO" id="GO:0016298">
    <property type="term" value="F:lipase activity"/>
    <property type="evidence" value="ECO:0007669"/>
    <property type="project" value="TreeGrafter"/>
</dbReference>
<evidence type="ECO:0000256" key="14">
    <source>
        <dbReference type="ARBA" id="ARBA00026104"/>
    </source>
</evidence>
<dbReference type="GO" id="GO:0046872">
    <property type="term" value="F:metal ion binding"/>
    <property type="evidence" value="ECO:0007669"/>
    <property type="project" value="UniProtKB-KW"/>
</dbReference>
<dbReference type="PANTHER" id="PTHR45792">
    <property type="entry name" value="DIACYLGLYCEROL LIPASE HOMOLOG-RELATED"/>
    <property type="match status" value="1"/>
</dbReference>
<keyword evidence="17" id="KW-1185">Reference proteome</keyword>
<keyword evidence="3" id="KW-1003">Cell membrane</keyword>
<evidence type="ECO:0000313" key="16">
    <source>
        <dbReference type="EMBL" id="CAJ1949045.1"/>
    </source>
</evidence>
<keyword evidence="5" id="KW-0812">Transmembrane</keyword>
<dbReference type="Proteomes" id="UP001295423">
    <property type="component" value="Unassembled WGS sequence"/>
</dbReference>
<dbReference type="InterPro" id="IPR029058">
    <property type="entry name" value="AB_hydrolase_fold"/>
</dbReference>
<organism evidence="16 17">
    <name type="scientific">Cylindrotheca closterium</name>
    <dbReference type="NCBI Taxonomy" id="2856"/>
    <lineage>
        <taxon>Eukaryota</taxon>
        <taxon>Sar</taxon>
        <taxon>Stramenopiles</taxon>
        <taxon>Ochrophyta</taxon>
        <taxon>Bacillariophyta</taxon>
        <taxon>Bacillariophyceae</taxon>
        <taxon>Bacillariophycidae</taxon>
        <taxon>Bacillariales</taxon>
        <taxon>Bacillariaceae</taxon>
        <taxon>Cylindrotheca</taxon>
    </lineage>
</organism>
<comment type="cofactor">
    <cofactor evidence="1">
        <name>Ca(2+)</name>
        <dbReference type="ChEBI" id="CHEBI:29108"/>
    </cofactor>
</comment>
<gene>
    <name evidence="16" type="ORF">CYCCA115_LOCUS11898</name>
</gene>
<keyword evidence="12" id="KW-0472">Membrane</keyword>
<dbReference type="Pfam" id="PF01764">
    <property type="entry name" value="Lipase_3"/>
    <property type="match status" value="1"/>
</dbReference>
<feature type="domain" description="Fungal lipase-type" evidence="15">
    <location>
        <begin position="157"/>
        <end position="298"/>
    </location>
</feature>
<keyword evidence="10" id="KW-1133">Transmembrane helix</keyword>
<evidence type="ECO:0000256" key="9">
    <source>
        <dbReference type="ARBA" id="ARBA00022963"/>
    </source>
</evidence>
<protein>
    <recommendedName>
        <fullName evidence="14">sn-1-specific diacylglycerol lipase</fullName>
        <ecNumber evidence="14">3.1.1.116</ecNumber>
    </recommendedName>
</protein>
<dbReference type="PANTHER" id="PTHR45792:SF8">
    <property type="entry name" value="DIACYLGLYCEROL LIPASE-ALPHA"/>
    <property type="match status" value="1"/>
</dbReference>
<dbReference type="InterPro" id="IPR052214">
    <property type="entry name" value="DAG_Lipase-Related"/>
</dbReference>
<dbReference type="EMBL" id="CAKOGP040001758">
    <property type="protein sequence ID" value="CAJ1949045.1"/>
    <property type="molecule type" value="Genomic_DNA"/>
</dbReference>
<keyword evidence="8" id="KW-0106">Calcium</keyword>
<dbReference type="AlphaFoldDB" id="A0AAD2JGV8"/>
<keyword evidence="7" id="KW-0378">Hydrolase</keyword>
<evidence type="ECO:0000256" key="4">
    <source>
        <dbReference type="ARBA" id="ARBA00022553"/>
    </source>
</evidence>
<evidence type="ECO:0000256" key="5">
    <source>
        <dbReference type="ARBA" id="ARBA00022692"/>
    </source>
</evidence>
<evidence type="ECO:0000256" key="1">
    <source>
        <dbReference type="ARBA" id="ARBA00001913"/>
    </source>
</evidence>